<dbReference type="OrthoDB" id="9799841at2"/>
<dbReference type="PANTHER" id="PTHR35530:SF2">
    <property type="entry name" value="BSL4019 PROTEIN"/>
    <property type="match status" value="1"/>
</dbReference>
<proteinExistence type="inferred from homology"/>
<keyword evidence="2" id="KW-0413">Isomerase</keyword>
<dbReference type="InterPro" id="IPR014347">
    <property type="entry name" value="Tautomerase/MIF_sf"/>
</dbReference>
<dbReference type="PANTHER" id="PTHR35530">
    <property type="entry name" value="TAUTOMERASE-RELATED"/>
    <property type="match status" value="1"/>
</dbReference>
<dbReference type="SUPFAM" id="SSF55331">
    <property type="entry name" value="Tautomerase/MIF"/>
    <property type="match status" value="1"/>
</dbReference>
<dbReference type="STRING" id="457427.SSOG_05503"/>
<dbReference type="EMBL" id="GG657754">
    <property type="protein sequence ID" value="EFL25789.1"/>
    <property type="molecule type" value="Genomic_DNA"/>
</dbReference>
<sequence length="71" mass="7678">MPFANFKVPAGTLDAQQKEKIITRTTELYAEIYGERARANTLVVVEEVADGGWGIGGDVLTLAQLQQTPEG</sequence>
<organism evidence="4 5">
    <name type="scientific">Streptomyces himastatinicus ATCC 53653</name>
    <dbReference type="NCBI Taxonomy" id="457427"/>
    <lineage>
        <taxon>Bacteria</taxon>
        <taxon>Bacillati</taxon>
        <taxon>Actinomycetota</taxon>
        <taxon>Actinomycetes</taxon>
        <taxon>Kitasatosporales</taxon>
        <taxon>Streptomycetaceae</taxon>
        <taxon>Streptomyces</taxon>
        <taxon>Streptomyces violaceusniger group</taxon>
    </lineage>
</organism>
<dbReference type="Pfam" id="PF01361">
    <property type="entry name" value="Tautomerase"/>
    <property type="match status" value="1"/>
</dbReference>
<evidence type="ECO:0000256" key="1">
    <source>
        <dbReference type="ARBA" id="ARBA00006723"/>
    </source>
</evidence>
<feature type="domain" description="4-oxalocrotonate tautomerase-like" evidence="3">
    <location>
        <begin position="2"/>
        <end position="61"/>
    </location>
</feature>
<dbReference type="GO" id="GO:0016853">
    <property type="term" value="F:isomerase activity"/>
    <property type="evidence" value="ECO:0007669"/>
    <property type="project" value="UniProtKB-KW"/>
</dbReference>
<dbReference type="HOGENOM" id="CLU_148073_4_0_11"/>
<dbReference type="AlphaFoldDB" id="D9WM86"/>
<dbReference type="InterPro" id="IPR004370">
    <property type="entry name" value="4-OT-like_dom"/>
</dbReference>
<reference evidence="4 5" key="1">
    <citation type="submission" date="2009-02" db="EMBL/GenBank/DDBJ databases">
        <title>Annotation of Streptomyces hygroscopicus strain ATCC 53653.</title>
        <authorList>
            <consortium name="The Broad Institute Genome Sequencing Platform"/>
            <consortium name="Broad Institute Microbial Sequencing Center"/>
            <person name="Fischbach M."/>
            <person name="Godfrey P."/>
            <person name="Ward D."/>
            <person name="Young S."/>
            <person name="Zeng Q."/>
            <person name="Koehrsen M."/>
            <person name="Alvarado L."/>
            <person name="Berlin A.M."/>
            <person name="Bochicchio J."/>
            <person name="Borenstein D."/>
            <person name="Chapman S.B."/>
            <person name="Chen Z."/>
            <person name="Engels R."/>
            <person name="Freedman E."/>
            <person name="Gellesch M."/>
            <person name="Goldberg J."/>
            <person name="Griggs A."/>
            <person name="Gujja S."/>
            <person name="Heilman E.R."/>
            <person name="Heiman D.I."/>
            <person name="Hepburn T.A."/>
            <person name="Howarth C."/>
            <person name="Jen D."/>
            <person name="Larson L."/>
            <person name="Lewis B."/>
            <person name="Mehta T."/>
            <person name="Park D."/>
            <person name="Pearson M."/>
            <person name="Richards J."/>
            <person name="Roberts A."/>
            <person name="Saif S."/>
            <person name="Shea T.D."/>
            <person name="Shenoy N."/>
            <person name="Sisk P."/>
            <person name="Stolte C."/>
            <person name="Sykes S.N."/>
            <person name="Thomson T."/>
            <person name="Walk T."/>
            <person name="White J."/>
            <person name="Yandava C."/>
            <person name="Straight P."/>
            <person name="Clardy J."/>
            <person name="Hung D."/>
            <person name="Kolter R."/>
            <person name="Mekalanos J."/>
            <person name="Walker S."/>
            <person name="Walsh C.T."/>
            <person name="Wieland-Brown L.C."/>
            <person name="Haas B."/>
            <person name="Nusbaum C."/>
            <person name="Birren B."/>
        </authorList>
    </citation>
    <scope>NUCLEOTIDE SEQUENCE [LARGE SCALE GENOMIC DNA]</scope>
    <source>
        <strain evidence="4 5">ATCC 53653</strain>
    </source>
</reference>
<evidence type="ECO:0000313" key="4">
    <source>
        <dbReference type="EMBL" id="EFL25789.1"/>
    </source>
</evidence>
<accession>D9WM86</accession>
<evidence type="ECO:0000259" key="3">
    <source>
        <dbReference type="Pfam" id="PF01361"/>
    </source>
</evidence>
<comment type="similarity">
    <text evidence="1">Belongs to the 4-oxalocrotonate tautomerase family.</text>
</comment>
<keyword evidence="5" id="KW-1185">Reference proteome</keyword>
<dbReference type="Gene3D" id="3.30.429.10">
    <property type="entry name" value="Macrophage Migration Inhibitory Factor"/>
    <property type="match status" value="1"/>
</dbReference>
<gene>
    <name evidence="4" type="ORF">SSOG_05503</name>
</gene>
<evidence type="ECO:0000313" key="5">
    <source>
        <dbReference type="Proteomes" id="UP000003963"/>
    </source>
</evidence>
<dbReference type="RefSeq" id="WP_009717589.1">
    <property type="nucleotide sequence ID" value="NZ_GG657754.1"/>
</dbReference>
<name>D9WM86_9ACTN</name>
<dbReference type="Proteomes" id="UP000003963">
    <property type="component" value="Unassembled WGS sequence"/>
</dbReference>
<evidence type="ECO:0000256" key="2">
    <source>
        <dbReference type="ARBA" id="ARBA00023235"/>
    </source>
</evidence>
<protein>
    <submittedName>
        <fullName evidence="4">Putative tautomerase</fullName>
    </submittedName>
</protein>